<reference evidence="1" key="1">
    <citation type="submission" date="2012-11" db="EMBL/GenBank/DDBJ databases">
        <title>Permanent draft genomes of Rhodopirellula europaea strain SH398 and 6C.</title>
        <authorList>
            <person name="Richter M."/>
            <person name="Richter-Heitmann T."/>
            <person name="Frank C."/>
            <person name="Harder J."/>
            <person name="Glockner F.O."/>
        </authorList>
    </citation>
    <scope>NUCLEOTIDE SEQUENCE</scope>
    <source>
        <strain evidence="1">6C</strain>
    </source>
</reference>
<sequence>MRFVRSSETFEAICSSDRRTPSLSDFAATSDHAENRDQFVCVMG</sequence>
<protein>
    <submittedName>
        <fullName evidence="1">Uncharacterized protein</fullName>
    </submittedName>
</protein>
<organism evidence="1 2">
    <name type="scientific">Rhodopirellula europaea 6C</name>
    <dbReference type="NCBI Taxonomy" id="1263867"/>
    <lineage>
        <taxon>Bacteria</taxon>
        <taxon>Pseudomonadati</taxon>
        <taxon>Planctomycetota</taxon>
        <taxon>Planctomycetia</taxon>
        <taxon>Pirellulales</taxon>
        <taxon>Pirellulaceae</taxon>
        <taxon>Rhodopirellula</taxon>
    </lineage>
</organism>
<evidence type="ECO:0000313" key="2">
    <source>
        <dbReference type="Proteomes" id="UP000011529"/>
    </source>
</evidence>
<keyword evidence="2" id="KW-1185">Reference proteome</keyword>
<proteinExistence type="predicted"/>
<dbReference type="Proteomes" id="UP000011529">
    <property type="component" value="Unassembled WGS sequence"/>
</dbReference>
<accession>M2A3D3</accession>
<comment type="caution">
    <text evidence="1">The sequence shown here is derived from an EMBL/GenBank/DDBJ whole genome shotgun (WGS) entry which is preliminary data.</text>
</comment>
<name>M2A3D3_9BACT</name>
<reference evidence="1" key="2">
    <citation type="journal article" date="2013" name="Mar. Genomics">
        <title>Expression of sulfatases in Rhodopirellula baltica and the diversity of sulfatases in the genus Rhodopirellula.</title>
        <authorList>
            <person name="Wegner C.E."/>
            <person name="Richter-Heitmann T."/>
            <person name="Klindworth A."/>
            <person name="Klockow C."/>
            <person name="Richter M."/>
            <person name="Achstetter T."/>
            <person name="Glockner F.O."/>
            <person name="Harder J."/>
        </authorList>
    </citation>
    <scope>NUCLEOTIDE SEQUENCE [LARGE SCALE GENOMIC DNA]</scope>
    <source>
        <strain evidence="1">6C</strain>
    </source>
</reference>
<gene>
    <name evidence="1" type="ORF">RE6C_05729</name>
</gene>
<dbReference type="AlphaFoldDB" id="M2A3D3"/>
<evidence type="ECO:0000313" key="1">
    <source>
        <dbReference type="EMBL" id="EMB13501.1"/>
    </source>
</evidence>
<dbReference type="EMBL" id="ANMO01000257">
    <property type="protein sequence ID" value="EMB13501.1"/>
    <property type="molecule type" value="Genomic_DNA"/>
</dbReference>